<dbReference type="Proteomes" id="UP001629113">
    <property type="component" value="Unassembled WGS sequence"/>
</dbReference>
<name>A0ABR4PHS7_9HELO</name>
<dbReference type="EMBL" id="JBFCZG010000005">
    <property type="protein sequence ID" value="KAL3422647.1"/>
    <property type="molecule type" value="Genomic_DNA"/>
</dbReference>
<keyword evidence="3" id="KW-1185">Reference proteome</keyword>
<accession>A0ABR4PHS7</accession>
<evidence type="ECO:0000313" key="3">
    <source>
        <dbReference type="Proteomes" id="UP001629113"/>
    </source>
</evidence>
<evidence type="ECO:0000256" key="1">
    <source>
        <dbReference type="SAM" id="MobiDB-lite"/>
    </source>
</evidence>
<comment type="caution">
    <text evidence="2">The sequence shown here is derived from an EMBL/GenBank/DDBJ whole genome shotgun (WGS) entry which is preliminary data.</text>
</comment>
<gene>
    <name evidence="2" type="ORF">PVAG01_06803</name>
</gene>
<protein>
    <submittedName>
        <fullName evidence="2">Uncharacterized protein</fullName>
    </submittedName>
</protein>
<organism evidence="2 3">
    <name type="scientific">Phlyctema vagabunda</name>
    <dbReference type="NCBI Taxonomy" id="108571"/>
    <lineage>
        <taxon>Eukaryota</taxon>
        <taxon>Fungi</taxon>
        <taxon>Dikarya</taxon>
        <taxon>Ascomycota</taxon>
        <taxon>Pezizomycotina</taxon>
        <taxon>Leotiomycetes</taxon>
        <taxon>Helotiales</taxon>
        <taxon>Dermateaceae</taxon>
        <taxon>Phlyctema</taxon>
    </lineage>
</organism>
<proteinExistence type="predicted"/>
<feature type="region of interest" description="Disordered" evidence="1">
    <location>
        <begin position="1"/>
        <end position="31"/>
    </location>
</feature>
<reference evidence="2 3" key="1">
    <citation type="submission" date="2024-06" db="EMBL/GenBank/DDBJ databases">
        <title>Complete genome of Phlyctema vagabunda strain 19-DSS-EL-015.</title>
        <authorList>
            <person name="Fiorenzani C."/>
        </authorList>
    </citation>
    <scope>NUCLEOTIDE SEQUENCE [LARGE SCALE GENOMIC DNA]</scope>
    <source>
        <strain evidence="2 3">19-DSS-EL-015</strain>
    </source>
</reference>
<evidence type="ECO:0000313" key="2">
    <source>
        <dbReference type="EMBL" id="KAL3422647.1"/>
    </source>
</evidence>
<sequence length="109" mass="11906">MSEARGLEPEGKGWKVGRGQRGGVARSPEAKLQRCPIGRSLWIPWRLTTAQIPSIPSHLMKSGHPRVFLLLRCAAGVPAAPVPLKTHGRSYGMQTYGTHNLSIVTHPLH</sequence>
<feature type="compositionally biased region" description="Basic and acidic residues" evidence="1">
    <location>
        <begin position="1"/>
        <end position="13"/>
    </location>
</feature>